<organism evidence="2 3">
    <name type="scientific">Bullifex porci</name>
    <dbReference type="NCBI Taxonomy" id="2606638"/>
    <lineage>
        <taxon>Bacteria</taxon>
        <taxon>Pseudomonadati</taxon>
        <taxon>Spirochaetota</taxon>
        <taxon>Spirochaetia</taxon>
        <taxon>Spirochaetales</taxon>
        <taxon>Spirochaetaceae</taxon>
        <taxon>Bullifex</taxon>
    </lineage>
</organism>
<evidence type="ECO:0000313" key="2">
    <source>
        <dbReference type="EMBL" id="MSU06202.1"/>
    </source>
</evidence>
<feature type="transmembrane region" description="Helical" evidence="1">
    <location>
        <begin position="108"/>
        <end position="127"/>
    </location>
</feature>
<accession>A0A7X2TQW5</accession>
<gene>
    <name evidence="2" type="ORF">FYJ80_05345</name>
</gene>
<proteinExistence type="predicted"/>
<dbReference type="RefSeq" id="WP_154425176.1">
    <property type="nucleotide sequence ID" value="NZ_VUNN01000008.1"/>
</dbReference>
<dbReference type="AlphaFoldDB" id="A0A7X2TQW5"/>
<feature type="transmembrane region" description="Helical" evidence="1">
    <location>
        <begin position="156"/>
        <end position="173"/>
    </location>
</feature>
<dbReference type="Proteomes" id="UP000460549">
    <property type="component" value="Unassembled WGS sequence"/>
</dbReference>
<keyword evidence="3" id="KW-1185">Reference proteome</keyword>
<protein>
    <submittedName>
        <fullName evidence="2">Uncharacterized protein</fullName>
    </submittedName>
</protein>
<evidence type="ECO:0000256" key="1">
    <source>
        <dbReference type="SAM" id="Phobius"/>
    </source>
</evidence>
<comment type="caution">
    <text evidence="2">The sequence shown here is derived from an EMBL/GenBank/DDBJ whole genome shotgun (WGS) entry which is preliminary data.</text>
</comment>
<name>A0A7X2TQW5_9SPIO</name>
<keyword evidence="1" id="KW-0812">Transmembrane</keyword>
<sequence>MKKLLILLLLLLVSLPIFSKSIITNVSINSGKDTINDNKIYGSTALSYSTDKYLAVLASELKEHETTISLLSRWKIGKQTDLRINQYENLRFRESRDMFSILAFSNMYFYYGISSTYSLGVAIAFTFENKGNIRLGTNLFGGAYVKTSRINYIDNLVTSFAPFAVINLYLSLYDKVYLQSQISTGSLFYLPSNFAYDFTLMASVAISNSLSLGFSLRTGLADSFAETFFSNRYDYSVFINWEYLL</sequence>
<reference evidence="2 3" key="1">
    <citation type="submission" date="2019-08" db="EMBL/GenBank/DDBJ databases">
        <title>In-depth cultivation of the pig gut microbiome towards novel bacterial diversity and tailored functional studies.</title>
        <authorList>
            <person name="Wylensek D."/>
            <person name="Hitch T.C.A."/>
            <person name="Clavel T."/>
        </authorList>
    </citation>
    <scope>NUCLEOTIDE SEQUENCE [LARGE SCALE GENOMIC DNA]</scope>
    <source>
        <strain evidence="2 3">NM-380-WT-3C1</strain>
    </source>
</reference>
<feature type="transmembrane region" description="Helical" evidence="1">
    <location>
        <begin position="193"/>
        <end position="214"/>
    </location>
</feature>
<evidence type="ECO:0000313" key="3">
    <source>
        <dbReference type="Proteomes" id="UP000460549"/>
    </source>
</evidence>
<dbReference type="EMBL" id="VUNN01000008">
    <property type="protein sequence ID" value="MSU06202.1"/>
    <property type="molecule type" value="Genomic_DNA"/>
</dbReference>
<keyword evidence="1" id="KW-0472">Membrane</keyword>
<keyword evidence="1" id="KW-1133">Transmembrane helix</keyword>